<gene>
    <name evidence="3" type="ORF">QPK24_04625</name>
</gene>
<evidence type="ECO:0000313" key="4">
    <source>
        <dbReference type="Proteomes" id="UP001236415"/>
    </source>
</evidence>
<evidence type="ECO:0000313" key="3">
    <source>
        <dbReference type="EMBL" id="WIV20006.1"/>
    </source>
</evidence>
<feature type="domain" description="NAD(P)-binding" evidence="2">
    <location>
        <begin position="6"/>
        <end position="142"/>
    </location>
</feature>
<dbReference type="InterPro" id="IPR016040">
    <property type="entry name" value="NAD(P)-bd_dom"/>
</dbReference>
<accession>A0ABY8X952</accession>
<keyword evidence="1" id="KW-1133">Transmembrane helix</keyword>
<evidence type="ECO:0000259" key="2">
    <source>
        <dbReference type="Pfam" id="PF13460"/>
    </source>
</evidence>
<reference evidence="3 4" key="1">
    <citation type="submission" date="2023-06" db="EMBL/GenBank/DDBJ databases">
        <title>Paenibacillus polygonum sp. nov., an endophytic bacterium, isolated from Polygonum lapathifolium L. in Nanji Wetland National Nature Reserve, South of Poyang Lake, Jiangxi Province, China.</title>
        <authorList>
            <person name="Yu Z."/>
        </authorList>
    </citation>
    <scope>NUCLEOTIDE SEQUENCE [LARGE SCALE GENOMIC DNA]</scope>
    <source>
        <strain evidence="3 4">C31</strain>
    </source>
</reference>
<keyword evidence="1" id="KW-0472">Membrane</keyword>
<name>A0ABY8X952_9BACL</name>
<dbReference type="Proteomes" id="UP001236415">
    <property type="component" value="Chromosome"/>
</dbReference>
<evidence type="ECO:0000256" key="1">
    <source>
        <dbReference type="SAM" id="Phobius"/>
    </source>
</evidence>
<keyword evidence="4" id="KW-1185">Reference proteome</keyword>
<proteinExistence type="predicted"/>
<organism evidence="3 4">
    <name type="scientific">Paenibacillus polygoni</name>
    <dbReference type="NCBI Taxonomy" id="3050112"/>
    <lineage>
        <taxon>Bacteria</taxon>
        <taxon>Bacillati</taxon>
        <taxon>Bacillota</taxon>
        <taxon>Bacilli</taxon>
        <taxon>Bacillales</taxon>
        <taxon>Paenibacillaceae</taxon>
        <taxon>Paenibacillus</taxon>
    </lineage>
</organism>
<dbReference type="PANTHER" id="PTHR43000">
    <property type="entry name" value="DTDP-D-GLUCOSE 4,6-DEHYDRATASE-RELATED"/>
    <property type="match status" value="1"/>
</dbReference>
<feature type="transmembrane region" description="Helical" evidence="1">
    <location>
        <begin position="226"/>
        <end position="243"/>
    </location>
</feature>
<dbReference type="EMBL" id="CP127162">
    <property type="protein sequence ID" value="WIV20006.1"/>
    <property type="molecule type" value="Genomic_DNA"/>
</dbReference>
<sequence length="300" mass="34248">MLLITGITGHTGKFFLQELINNNYSGPIRCIVRESSDTSMLDKSELKIEKIYGDLEDSNFIEQSLIGISTVMHIYNIHHSPSIVEYAIKNKVERVILVHTTGIYSKFKYASEQYKIIEKQVLELTQNSNSLTKITILRPSMIYGDLCDKNMSKFIKIVDKLRIIPVINDGENLIQPVNARDLGKAFYTVLISPDQTIGKSYNLSGDKPIRMIDAFRLISEGLNKKVYFFSLPIGLGVFFARIIKIFTVGRVDYVEKVQRMGEDRAYSHDEAFSDFGYKPLSFKEGISIEIKEYTERVGKK</sequence>
<keyword evidence="1" id="KW-0812">Transmembrane</keyword>
<dbReference type="Pfam" id="PF13460">
    <property type="entry name" value="NAD_binding_10"/>
    <property type="match status" value="1"/>
</dbReference>
<dbReference type="SUPFAM" id="SSF51735">
    <property type="entry name" value="NAD(P)-binding Rossmann-fold domains"/>
    <property type="match status" value="1"/>
</dbReference>
<dbReference type="Gene3D" id="3.40.50.720">
    <property type="entry name" value="NAD(P)-binding Rossmann-like Domain"/>
    <property type="match status" value="1"/>
</dbReference>
<dbReference type="InterPro" id="IPR036291">
    <property type="entry name" value="NAD(P)-bd_dom_sf"/>
</dbReference>
<protein>
    <submittedName>
        <fullName evidence="3">NAD(P)H-binding protein</fullName>
    </submittedName>
</protein>
<dbReference type="RefSeq" id="WP_285746541.1">
    <property type="nucleotide sequence ID" value="NZ_CP127162.1"/>
</dbReference>